<dbReference type="OrthoDB" id="10262720at2759"/>
<dbReference type="EMBL" id="BDIP01008103">
    <property type="protein sequence ID" value="GCA64667.1"/>
    <property type="molecule type" value="Genomic_DNA"/>
</dbReference>
<organism evidence="1 2">
    <name type="scientific">Kipferlia bialata</name>
    <dbReference type="NCBI Taxonomy" id="797122"/>
    <lineage>
        <taxon>Eukaryota</taxon>
        <taxon>Metamonada</taxon>
        <taxon>Carpediemonas-like organisms</taxon>
        <taxon>Kipferlia</taxon>
    </lineage>
</organism>
<sequence>SIVSDAVSDILGGGAVLADLVHEACGGVKGERVEGESLLPPYTAVLLMGGATRTPAIQTLLKSVLPEDTPILKTVNTDE</sequence>
<dbReference type="Proteomes" id="UP000265618">
    <property type="component" value="Unassembled WGS sequence"/>
</dbReference>
<proteinExistence type="predicted"/>
<evidence type="ECO:0000313" key="2">
    <source>
        <dbReference type="Proteomes" id="UP000265618"/>
    </source>
</evidence>
<feature type="non-terminal residue" evidence="1">
    <location>
        <position position="79"/>
    </location>
</feature>
<comment type="caution">
    <text evidence="1">The sequence shown here is derived from an EMBL/GenBank/DDBJ whole genome shotgun (WGS) entry which is preliminary data.</text>
</comment>
<accession>A0A391NUC2</accession>
<gene>
    <name evidence="1" type="ORF">KIPB_015010</name>
</gene>
<reference evidence="1 2" key="1">
    <citation type="journal article" date="2018" name="PLoS ONE">
        <title>The draft genome of Kipferlia bialata reveals reductive genome evolution in fornicate parasites.</title>
        <authorList>
            <person name="Tanifuji G."/>
            <person name="Takabayashi S."/>
            <person name="Kume K."/>
            <person name="Takagi M."/>
            <person name="Nakayama T."/>
            <person name="Kamikawa R."/>
            <person name="Inagaki Y."/>
            <person name="Hashimoto T."/>
        </authorList>
    </citation>
    <scope>NUCLEOTIDE SEQUENCE [LARGE SCALE GENOMIC DNA]</scope>
    <source>
        <strain evidence="1">NY0173</strain>
    </source>
</reference>
<protein>
    <submittedName>
        <fullName evidence="1">Uncharacterized protein</fullName>
    </submittedName>
</protein>
<dbReference type="AlphaFoldDB" id="A0A391NUC2"/>
<feature type="non-terminal residue" evidence="1">
    <location>
        <position position="1"/>
    </location>
</feature>
<evidence type="ECO:0000313" key="1">
    <source>
        <dbReference type="EMBL" id="GCA64667.1"/>
    </source>
</evidence>
<keyword evidence="2" id="KW-1185">Reference proteome</keyword>
<name>A0A391NUC2_9EUKA</name>